<evidence type="ECO:0000313" key="1">
    <source>
        <dbReference type="EMBL" id="CEK76971.1"/>
    </source>
</evidence>
<dbReference type="EMBL" id="HACG01030106">
    <property type="protein sequence ID" value="CEK76971.1"/>
    <property type="molecule type" value="Transcribed_RNA"/>
</dbReference>
<proteinExistence type="predicted"/>
<dbReference type="AlphaFoldDB" id="A0A0B7AAF3"/>
<reference evidence="1" key="1">
    <citation type="submission" date="2014-12" db="EMBL/GenBank/DDBJ databases">
        <title>Insight into the proteome of Arion vulgaris.</title>
        <authorList>
            <person name="Aradska J."/>
            <person name="Bulat T."/>
            <person name="Smidak R."/>
            <person name="Sarate P."/>
            <person name="Gangsoo J."/>
            <person name="Sialana F."/>
            <person name="Bilban M."/>
            <person name="Lubec G."/>
        </authorList>
    </citation>
    <scope>NUCLEOTIDE SEQUENCE</scope>
    <source>
        <tissue evidence="1">Skin</tissue>
    </source>
</reference>
<accession>A0A0B7AAF3</accession>
<protein>
    <submittedName>
        <fullName evidence="1">Uncharacterized protein</fullName>
    </submittedName>
</protein>
<gene>
    <name evidence="1" type="primary">ORF102400</name>
</gene>
<name>A0A0B7AAF3_9EUPU</name>
<sequence length="64" mass="7391">MEENCDSLLATRYFHGYMATKYYTSLAEMSCSLTYNNPVIFINPQQADICKKLLISVNDECFTH</sequence>
<organism evidence="1">
    <name type="scientific">Arion vulgaris</name>
    <dbReference type="NCBI Taxonomy" id="1028688"/>
    <lineage>
        <taxon>Eukaryota</taxon>
        <taxon>Metazoa</taxon>
        <taxon>Spiralia</taxon>
        <taxon>Lophotrochozoa</taxon>
        <taxon>Mollusca</taxon>
        <taxon>Gastropoda</taxon>
        <taxon>Heterobranchia</taxon>
        <taxon>Euthyneura</taxon>
        <taxon>Panpulmonata</taxon>
        <taxon>Eupulmonata</taxon>
        <taxon>Stylommatophora</taxon>
        <taxon>Helicina</taxon>
        <taxon>Arionoidea</taxon>
        <taxon>Arionidae</taxon>
        <taxon>Arion</taxon>
    </lineage>
</organism>